<dbReference type="SUPFAM" id="SSF52540">
    <property type="entry name" value="P-loop containing nucleoside triphosphate hydrolases"/>
    <property type="match status" value="1"/>
</dbReference>
<comment type="subcellular location">
    <subcellularLocation>
        <location evidence="1">Membrane</location>
        <topology evidence="1">Multi-pass membrane protein</topology>
    </subcellularLocation>
</comment>
<dbReference type="InterPro" id="IPR003593">
    <property type="entry name" value="AAA+_ATPase"/>
</dbReference>
<dbReference type="Proteomes" id="UP000242474">
    <property type="component" value="Unassembled WGS sequence"/>
</dbReference>
<evidence type="ECO:0000313" key="11">
    <source>
        <dbReference type="Proteomes" id="UP000242474"/>
    </source>
</evidence>
<keyword evidence="6 8" id="KW-1133">Transmembrane helix</keyword>
<name>A0A2G5B8E6_COERN</name>
<feature type="transmembrane region" description="Helical" evidence="8">
    <location>
        <begin position="580"/>
        <end position="600"/>
    </location>
</feature>
<organism evidence="10 11">
    <name type="scientific">Coemansia reversa (strain ATCC 12441 / NRRL 1564)</name>
    <dbReference type="NCBI Taxonomy" id="763665"/>
    <lineage>
        <taxon>Eukaryota</taxon>
        <taxon>Fungi</taxon>
        <taxon>Fungi incertae sedis</taxon>
        <taxon>Zoopagomycota</taxon>
        <taxon>Kickxellomycotina</taxon>
        <taxon>Kickxellomycetes</taxon>
        <taxon>Kickxellales</taxon>
        <taxon>Kickxellaceae</taxon>
        <taxon>Coemansia</taxon>
    </lineage>
</organism>
<evidence type="ECO:0000256" key="1">
    <source>
        <dbReference type="ARBA" id="ARBA00004141"/>
    </source>
</evidence>
<dbReference type="OrthoDB" id="66620at2759"/>
<dbReference type="Pfam" id="PF19055">
    <property type="entry name" value="ABC2_membrane_7"/>
    <property type="match status" value="1"/>
</dbReference>
<feature type="transmembrane region" description="Helical" evidence="8">
    <location>
        <begin position="515"/>
        <end position="538"/>
    </location>
</feature>
<reference evidence="10 11" key="1">
    <citation type="journal article" date="2015" name="Genome Biol. Evol.">
        <title>Phylogenomic analyses indicate that early fungi evolved digesting cell walls of algal ancestors of land plants.</title>
        <authorList>
            <person name="Chang Y."/>
            <person name="Wang S."/>
            <person name="Sekimoto S."/>
            <person name="Aerts A.L."/>
            <person name="Choi C."/>
            <person name="Clum A."/>
            <person name="LaButti K.M."/>
            <person name="Lindquist E.A."/>
            <person name="Yee Ngan C."/>
            <person name="Ohm R.A."/>
            <person name="Salamov A.A."/>
            <person name="Grigoriev I.V."/>
            <person name="Spatafora J.W."/>
            <person name="Berbee M.L."/>
        </authorList>
    </citation>
    <scope>NUCLEOTIDE SEQUENCE [LARGE SCALE GENOMIC DNA]</scope>
    <source>
        <strain evidence="10 11">NRRL 1564</strain>
    </source>
</reference>
<feature type="transmembrane region" description="Helical" evidence="8">
    <location>
        <begin position="437"/>
        <end position="460"/>
    </location>
</feature>
<dbReference type="GO" id="GO:0016887">
    <property type="term" value="F:ATP hydrolysis activity"/>
    <property type="evidence" value="ECO:0007669"/>
    <property type="project" value="InterPro"/>
</dbReference>
<evidence type="ECO:0000313" key="10">
    <source>
        <dbReference type="EMBL" id="PIA15271.1"/>
    </source>
</evidence>
<protein>
    <recommendedName>
        <fullName evidence="9">ABC transporter domain-containing protein</fullName>
    </recommendedName>
</protein>
<evidence type="ECO:0000256" key="6">
    <source>
        <dbReference type="ARBA" id="ARBA00022989"/>
    </source>
</evidence>
<dbReference type="InterPro" id="IPR043926">
    <property type="entry name" value="ABCG_dom"/>
</dbReference>
<evidence type="ECO:0000256" key="2">
    <source>
        <dbReference type="ARBA" id="ARBA00022448"/>
    </source>
</evidence>
<feature type="domain" description="ABC transporter" evidence="9">
    <location>
        <begin position="96"/>
        <end position="340"/>
    </location>
</feature>
<feature type="transmembrane region" description="Helical" evidence="8">
    <location>
        <begin position="472"/>
        <end position="494"/>
    </location>
</feature>
<dbReference type="InterPro" id="IPR027417">
    <property type="entry name" value="P-loop_NTPase"/>
</dbReference>
<dbReference type="GO" id="GO:0016020">
    <property type="term" value="C:membrane"/>
    <property type="evidence" value="ECO:0007669"/>
    <property type="project" value="UniProtKB-SubCell"/>
</dbReference>
<evidence type="ECO:0000256" key="7">
    <source>
        <dbReference type="ARBA" id="ARBA00023136"/>
    </source>
</evidence>
<dbReference type="InterPro" id="IPR017871">
    <property type="entry name" value="ABC_transporter-like_CS"/>
</dbReference>
<dbReference type="PROSITE" id="PS50893">
    <property type="entry name" value="ABC_TRANSPORTER_2"/>
    <property type="match status" value="1"/>
</dbReference>
<keyword evidence="4" id="KW-0547">Nucleotide-binding</keyword>
<evidence type="ECO:0000259" key="9">
    <source>
        <dbReference type="PROSITE" id="PS50893"/>
    </source>
</evidence>
<dbReference type="InterPro" id="IPR013525">
    <property type="entry name" value="ABC2_TM"/>
</dbReference>
<feature type="transmembrane region" description="Helical" evidence="8">
    <location>
        <begin position="550"/>
        <end position="573"/>
    </location>
</feature>
<dbReference type="STRING" id="763665.A0A2G5B8E6"/>
<dbReference type="Gene3D" id="3.40.50.300">
    <property type="entry name" value="P-loop containing nucleotide triphosphate hydrolases"/>
    <property type="match status" value="1"/>
</dbReference>
<gene>
    <name evidence="10" type="ORF">COEREDRAFT_82231</name>
</gene>
<dbReference type="InterPro" id="IPR003439">
    <property type="entry name" value="ABC_transporter-like_ATP-bd"/>
</dbReference>
<evidence type="ECO:0000256" key="5">
    <source>
        <dbReference type="ARBA" id="ARBA00022840"/>
    </source>
</evidence>
<evidence type="ECO:0000256" key="3">
    <source>
        <dbReference type="ARBA" id="ARBA00022692"/>
    </source>
</evidence>
<dbReference type="EMBL" id="KZ303509">
    <property type="protein sequence ID" value="PIA15271.1"/>
    <property type="molecule type" value="Genomic_DNA"/>
</dbReference>
<keyword evidence="11" id="KW-1185">Reference proteome</keyword>
<accession>A0A2G5B8E6</accession>
<sequence length="694" mass="76819">MPILPKIVGKNIALKMIASTENREILNSVPLDAHVVEGFGDLTSDFHQSPALSINNSNAMSIAGSNGVYGNAVPIQPLKAPSSGDTSNVILKWDKLKYEVKTKAGKNIDTRVILNEITGQVCAGETIAIIGSSGAGKTTLLNALSSRIVGGSLSGQVLFHGRQRNPGTYKRLTAYVQQDDIMHAMLTVNETLSYASRLRLPNSQYTQEEKSERVASIIKKLRLEGIRNSQIGNAKTRGVSGGERKRVSIGAELLTDPHLLFLDEPTSGLDSNSSQLVVELIKQVTRERQIGAMMTIHQPSARIFNTFDKVILLSQGCIVYFGPTATAIDYFAGIGYQCPMHENPADYFIDLMTLDFRTKEALADSRSRVAGLAQNFIEYRSKHKQADNMPGLHAGEKSELTSVSDAPLVEASPRNSWIFEYKTLVHRDSINLMRNMTFLLSQGVQSLVTALIVGFMFFYLKHDAISVQNRLGVLYIIVLNATFPVVMPSLQTFVQERDIMLRERASAVYRVTTFYVAKATSFIPIALITGIIFILGVYFISHLVFDTGKFFIALGIFACLNIVSVAFMLLIGCSVENIDIAFVIGPAILTLQLLFGGLLANPSTITPVLRWLRWINPVYYAYAALIRNEFTGMTFECDSGEQCYENGEQVVATYSMDHFSIWANALFLLLIAAVYFVSGYAMLRWKIKPKYIWI</sequence>
<dbReference type="SMART" id="SM00382">
    <property type="entry name" value="AAA"/>
    <property type="match status" value="1"/>
</dbReference>
<evidence type="ECO:0000256" key="8">
    <source>
        <dbReference type="SAM" id="Phobius"/>
    </source>
</evidence>
<keyword evidence="7 8" id="KW-0472">Membrane</keyword>
<feature type="transmembrane region" description="Helical" evidence="8">
    <location>
        <begin position="661"/>
        <end position="683"/>
    </location>
</feature>
<dbReference type="AlphaFoldDB" id="A0A2G5B8E6"/>
<keyword evidence="3 8" id="KW-0812">Transmembrane</keyword>
<dbReference type="PROSITE" id="PS00211">
    <property type="entry name" value="ABC_TRANSPORTER_1"/>
    <property type="match status" value="1"/>
</dbReference>
<dbReference type="Pfam" id="PF01061">
    <property type="entry name" value="ABC2_membrane"/>
    <property type="match status" value="1"/>
</dbReference>
<keyword evidence="2" id="KW-0813">Transport</keyword>
<dbReference type="InterPro" id="IPR050352">
    <property type="entry name" value="ABCG_transporters"/>
</dbReference>
<dbReference type="GO" id="GO:0140359">
    <property type="term" value="F:ABC-type transporter activity"/>
    <property type="evidence" value="ECO:0007669"/>
    <property type="project" value="InterPro"/>
</dbReference>
<dbReference type="PANTHER" id="PTHR48041:SF122">
    <property type="entry name" value="ABC TRANSPORTER DOMAIN-CONTAINING PROTEIN"/>
    <property type="match status" value="1"/>
</dbReference>
<proteinExistence type="predicted"/>
<evidence type="ECO:0000256" key="4">
    <source>
        <dbReference type="ARBA" id="ARBA00022741"/>
    </source>
</evidence>
<dbReference type="PANTHER" id="PTHR48041">
    <property type="entry name" value="ABC TRANSPORTER G FAMILY MEMBER 28"/>
    <property type="match status" value="1"/>
</dbReference>
<keyword evidence="5" id="KW-0067">ATP-binding</keyword>
<dbReference type="GO" id="GO:0005524">
    <property type="term" value="F:ATP binding"/>
    <property type="evidence" value="ECO:0007669"/>
    <property type="project" value="UniProtKB-KW"/>
</dbReference>
<dbReference type="Pfam" id="PF00005">
    <property type="entry name" value="ABC_tran"/>
    <property type="match status" value="1"/>
</dbReference>